<feature type="domain" description="RNA polymerase sigma factor 70 region 4 type 2" evidence="5">
    <location>
        <begin position="102"/>
        <end position="150"/>
    </location>
</feature>
<proteinExistence type="inferred from homology"/>
<name>A0ABT1NXZ3_9GAMM</name>
<evidence type="ECO:0000313" key="8">
    <source>
        <dbReference type="Proteomes" id="UP001205566"/>
    </source>
</evidence>
<dbReference type="InterPro" id="IPR013324">
    <property type="entry name" value="RNA_pol_sigma_r3/r4-like"/>
</dbReference>
<dbReference type="InterPro" id="IPR013249">
    <property type="entry name" value="RNA_pol_sigma70_r4_t2"/>
</dbReference>
<dbReference type="InterPro" id="IPR014284">
    <property type="entry name" value="RNA_pol_sigma-70_dom"/>
</dbReference>
<dbReference type="RefSeq" id="WP_255873504.1">
    <property type="nucleotide sequence ID" value="NZ_JACASI010000013.1"/>
</dbReference>
<dbReference type="Pfam" id="PF08281">
    <property type="entry name" value="Sigma70_r4_2"/>
    <property type="match status" value="1"/>
</dbReference>
<keyword evidence="2" id="KW-0805">Transcription regulation</keyword>
<evidence type="ECO:0000259" key="5">
    <source>
        <dbReference type="Pfam" id="PF08281"/>
    </source>
</evidence>
<feature type="domain" description="PhyR sigma2" evidence="6">
    <location>
        <begin position="9"/>
        <end position="60"/>
    </location>
</feature>
<dbReference type="Gene3D" id="1.10.10.10">
    <property type="entry name" value="Winged helix-like DNA-binding domain superfamily/Winged helix DNA-binding domain"/>
    <property type="match status" value="1"/>
</dbReference>
<dbReference type="Proteomes" id="UP001205566">
    <property type="component" value="Unassembled WGS sequence"/>
</dbReference>
<gene>
    <name evidence="7" type="ORF">HXX02_04440</name>
</gene>
<comment type="caution">
    <text evidence="7">The sequence shown here is derived from an EMBL/GenBank/DDBJ whole genome shotgun (WGS) entry which is preliminary data.</text>
</comment>
<dbReference type="PANTHER" id="PTHR43133:SF25">
    <property type="entry name" value="RNA POLYMERASE SIGMA FACTOR RFAY-RELATED"/>
    <property type="match status" value="1"/>
</dbReference>
<sequence>MKFEQKVCEHIPGLMRYAFALCGEKAQAEDLVQDCLERALRKRHLWRPASTIKPWLFRILYHIYLNQRGSARYRKESLMENAGENLAEPSGHEAALHCRDAMAAIYRLPEEQRSALLLMVLEGPSYKEAAEILGVNAGTLRSRVSRARETVRKICGEEASKSSAEISGERITQSGVLLQRVK</sequence>
<organism evidence="7 8">
    <name type="scientific">Microbulbifer elongatus</name>
    <dbReference type="NCBI Taxonomy" id="86173"/>
    <lineage>
        <taxon>Bacteria</taxon>
        <taxon>Pseudomonadati</taxon>
        <taxon>Pseudomonadota</taxon>
        <taxon>Gammaproteobacteria</taxon>
        <taxon>Cellvibrionales</taxon>
        <taxon>Microbulbiferaceae</taxon>
        <taxon>Microbulbifer</taxon>
    </lineage>
</organism>
<dbReference type="InterPro" id="IPR053866">
    <property type="entry name" value="PhyR_sigma2"/>
</dbReference>
<evidence type="ECO:0000256" key="1">
    <source>
        <dbReference type="ARBA" id="ARBA00010641"/>
    </source>
</evidence>
<dbReference type="Gene3D" id="1.10.1740.10">
    <property type="match status" value="1"/>
</dbReference>
<dbReference type="Pfam" id="PF22029">
    <property type="entry name" value="PhyR_sigma2"/>
    <property type="match status" value="1"/>
</dbReference>
<evidence type="ECO:0000256" key="3">
    <source>
        <dbReference type="ARBA" id="ARBA00023082"/>
    </source>
</evidence>
<dbReference type="InterPro" id="IPR013325">
    <property type="entry name" value="RNA_pol_sigma_r2"/>
</dbReference>
<dbReference type="SUPFAM" id="SSF88659">
    <property type="entry name" value="Sigma3 and sigma4 domains of RNA polymerase sigma factors"/>
    <property type="match status" value="1"/>
</dbReference>
<keyword evidence="4" id="KW-0804">Transcription</keyword>
<accession>A0ABT1NXZ3</accession>
<evidence type="ECO:0000313" key="7">
    <source>
        <dbReference type="EMBL" id="MCQ3828681.1"/>
    </source>
</evidence>
<dbReference type="NCBIfam" id="TIGR02937">
    <property type="entry name" value="sigma70-ECF"/>
    <property type="match status" value="1"/>
</dbReference>
<evidence type="ECO:0000259" key="6">
    <source>
        <dbReference type="Pfam" id="PF22029"/>
    </source>
</evidence>
<protein>
    <submittedName>
        <fullName evidence="7">RNA polymerase sigma factor</fullName>
    </submittedName>
</protein>
<dbReference type="SUPFAM" id="SSF88946">
    <property type="entry name" value="Sigma2 domain of RNA polymerase sigma factors"/>
    <property type="match status" value="1"/>
</dbReference>
<comment type="similarity">
    <text evidence="1">Belongs to the sigma-70 factor family. ECF subfamily.</text>
</comment>
<keyword evidence="8" id="KW-1185">Reference proteome</keyword>
<keyword evidence="3" id="KW-0731">Sigma factor</keyword>
<dbReference type="CDD" id="cd06171">
    <property type="entry name" value="Sigma70_r4"/>
    <property type="match status" value="1"/>
</dbReference>
<evidence type="ECO:0000256" key="2">
    <source>
        <dbReference type="ARBA" id="ARBA00023015"/>
    </source>
</evidence>
<evidence type="ECO:0000256" key="4">
    <source>
        <dbReference type="ARBA" id="ARBA00023163"/>
    </source>
</evidence>
<reference evidence="7" key="1">
    <citation type="thesis" date="2020" institute="Technische Universitat Dresden" country="Dresden, Germany">
        <title>The Agarolytic System of Microbulbifer elongatus PORT2, Isolated from Batu Karas, Pangandaran West Java Indonesia.</title>
        <authorList>
            <person name="Anggraeni S.R."/>
        </authorList>
    </citation>
    <scope>NUCLEOTIDE SEQUENCE</scope>
    <source>
        <strain evidence="7">PORT2</strain>
    </source>
</reference>
<dbReference type="PANTHER" id="PTHR43133">
    <property type="entry name" value="RNA POLYMERASE ECF-TYPE SIGMA FACTO"/>
    <property type="match status" value="1"/>
</dbReference>
<dbReference type="InterPro" id="IPR036388">
    <property type="entry name" value="WH-like_DNA-bd_sf"/>
</dbReference>
<dbReference type="InterPro" id="IPR039425">
    <property type="entry name" value="RNA_pol_sigma-70-like"/>
</dbReference>
<dbReference type="EMBL" id="JACASI010000013">
    <property type="protein sequence ID" value="MCQ3828681.1"/>
    <property type="molecule type" value="Genomic_DNA"/>
</dbReference>